<dbReference type="Pfam" id="PF00437">
    <property type="entry name" value="T2SSE"/>
    <property type="match status" value="1"/>
</dbReference>
<name>A0ABW4RWD8_9ACTN</name>
<dbReference type="RefSeq" id="WP_343872995.1">
    <property type="nucleotide sequence ID" value="NZ_BAAAIX010000013.1"/>
</dbReference>
<comment type="caution">
    <text evidence="3">The sequence shown here is derived from an EMBL/GenBank/DDBJ whole genome shotgun (WGS) entry which is preliminary data.</text>
</comment>
<evidence type="ECO:0000259" key="2">
    <source>
        <dbReference type="Pfam" id="PF00437"/>
    </source>
</evidence>
<dbReference type="Gene3D" id="3.40.50.300">
    <property type="entry name" value="P-loop containing nucleotide triphosphate hydrolases"/>
    <property type="match status" value="1"/>
</dbReference>
<organism evidence="3 4">
    <name type="scientific">Luteococcus peritonei</name>
    <dbReference type="NCBI Taxonomy" id="88874"/>
    <lineage>
        <taxon>Bacteria</taxon>
        <taxon>Bacillati</taxon>
        <taxon>Actinomycetota</taxon>
        <taxon>Actinomycetes</taxon>
        <taxon>Propionibacteriales</taxon>
        <taxon>Propionibacteriaceae</taxon>
        <taxon>Luteococcus</taxon>
    </lineage>
</organism>
<dbReference type="PANTHER" id="PTHR30486:SF6">
    <property type="entry name" value="TYPE IV PILUS RETRACTATION ATPASE PILT"/>
    <property type="match status" value="1"/>
</dbReference>
<proteinExistence type="inferred from homology"/>
<accession>A0ABW4RWD8</accession>
<dbReference type="CDD" id="cd01130">
    <property type="entry name" value="VirB11-like_ATPase"/>
    <property type="match status" value="1"/>
</dbReference>
<dbReference type="PANTHER" id="PTHR30486">
    <property type="entry name" value="TWITCHING MOTILITY PROTEIN PILT"/>
    <property type="match status" value="1"/>
</dbReference>
<keyword evidence="4" id="KW-1185">Reference proteome</keyword>
<comment type="similarity">
    <text evidence="1">Belongs to the GSP E family.</text>
</comment>
<feature type="domain" description="Bacterial type II secretion system protein E" evidence="2">
    <location>
        <begin position="54"/>
        <end position="330"/>
    </location>
</feature>
<dbReference type="InterPro" id="IPR027417">
    <property type="entry name" value="P-loop_NTPase"/>
</dbReference>
<protein>
    <submittedName>
        <fullName evidence="3">TadA family conjugal transfer-associated ATPase</fullName>
    </submittedName>
</protein>
<dbReference type="SUPFAM" id="SSF52540">
    <property type="entry name" value="P-loop containing nucleoside triphosphate hydrolases"/>
    <property type="match status" value="1"/>
</dbReference>
<dbReference type="NCBIfam" id="TIGR03819">
    <property type="entry name" value="heli_sec_ATPase"/>
    <property type="match status" value="1"/>
</dbReference>
<dbReference type="EMBL" id="JBHUFZ010000016">
    <property type="protein sequence ID" value="MFD1890044.1"/>
    <property type="molecule type" value="Genomic_DNA"/>
</dbReference>
<reference evidence="4" key="1">
    <citation type="journal article" date="2019" name="Int. J. Syst. Evol. Microbiol.">
        <title>The Global Catalogue of Microorganisms (GCM) 10K type strain sequencing project: providing services to taxonomists for standard genome sequencing and annotation.</title>
        <authorList>
            <consortium name="The Broad Institute Genomics Platform"/>
            <consortium name="The Broad Institute Genome Sequencing Center for Infectious Disease"/>
            <person name="Wu L."/>
            <person name="Ma J."/>
        </authorList>
    </citation>
    <scope>NUCLEOTIDE SEQUENCE [LARGE SCALE GENOMIC DNA]</scope>
    <source>
        <strain evidence="4">CAIM 431</strain>
    </source>
</reference>
<evidence type="ECO:0000313" key="4">
    <source>
        <dbReference type="Proteomes" id="UP001597326"/>
    </source>
</evidence>
<dbReference type="InterPro" id="IPR022399">
    <property type="entry name" value="TadA-like_ATPase"/>
</dbReference>
<gene>
    <name evidence="3" type="ORF">ACFSCS_07585</name>
</gene>
<dbReference type="InterPro" id="IPR001482">
    <property type="entry name" value="T2SS/T4SS_dom"/>
</dbReference>
<dbReference type="InterPro" id="IPR050921">
    <property type="entry name" value="T4SS_GSP_E_ATPase"/>
</dbReference>
<evidence type="ECO:0000256" key="1">
    <source>
        <dbReference type="ARBA" id="ARBA00006611"/>
    </source>
</evidence>
<sequence length="381" mass="41031">MREEDLELVRIRLAGLGRSWRPADVADALRSVGLVVSDALVLRTMEQLRRTSVGAGPLEPLLGLPGVTDVLVNGAEQVYVDRGEGLERCPEEYFADEEEVRRLAVRLAAQAGRRLDEASPCVDARLADGTRVHAVLAGLADPGTCISLRIPGRQALGLERWVEGGSMDRRSADLLRALVERRVAFLVSGGTGSGKTTLLATLLGLVPASERIVVVEDSRELSPQHPHVVRLEARQANAEGVGAVDLTHLVRQALRMRPDRLVLGEVRGAELCDLLTALNTGHEGGCGTVHANSATDVPARLEALAALGGMSREACHAQVASALKVVVHVRRDPDGRRRLDQVGLVHRRPDRSIEVVEAMRVDRSGQGHPGQAWDELMGLVP</sequence>
<evidence type="ECO:0000313" key="3">
    <source>
        <dbReference type="EMBL" id="MFD1890044.1"/>
    </source>
</evidence>
<dbReference type="Gene3D" id="3.30.450.380">
    <property type="match status" value="1"/>
</dbReference>
<dbReference type="Proteomes" id="UP001597326">
    <property type="component" value="Unassembled WGS sequence"/>
</dbReference>